<keyword evidence="3" id="KW-1185">Reference proteome</keyword>
<dbReference type="Gene3D" id="2.40.50.180">
    <property type="entry name" value="CheA-289, Domain 4"/>
    <property type="match status" value="1"/>
</dbReference>
<feature type="domain" description="CheW-like" evidence="1">
    <location>
        <begin position="9"/>
        <end position="146"/>
    </location>
</feature>
<dbReference type="Gene3D" id="2.30.30.40">
    <property type="entry name" value="SH3 Domains"/>
    <property type="match status" value="1"/>
</dbReference>
<dbReference type="InterPro" id="IPR036061">
    <property type="entry name" value="CheW-like_dom_sf"/>
</dbReference>
<dbReference type="PANTHER" id="PTHR22617">
    <property type="entry name" value="CHEMOTAXIS SENSOR HISTIDINE KINASE-RELATED"/>
    <property type="match status" value="1"/>
</dbReference>
<evidence type="ECO:0000313" key="3">
    <source>
        <dbReference type="Proteomes" id="UP001516662"/>
    </source>
</evidence>
<dbReference type="SUPFAM" id="SSF50341">
    <property type="entry name" value="CheW-like"/>
    <property type="match status" value="1"/>
</dbReference>
<accession>A0ABR9QEL3</accession>
<dbReference type="EMBL" id="JADCLJ010000007">
    <property type="protein sequence ID" value="MBE4906936.1"/>
    <property type="molecule type" value="Genomic_DNA"/>
</dbReference>
<protein>
    <submittedName>
        <fullName evidence="2">Purine-binding chemotaxis protein CheW</fullName>
    </submittedName>
</protein>
<proteinExistence type="predicted"/>
<reference evidence="2 3" key="1">
    <citation type="submission" date="2020-10" db="EMBL/GenBank/DDBJ databases">
        <title>Bacillus sp. HD4P25, an endophyte from a halophyte.</title>
        <authorList>
            <person name="Sun J.-Q."/>
        </authorList>
    </citation>
    <scope>NUCLEOTIDE SEQUENCE [LARGE SCALE GENOMIC DNA]</scope>
    <source>
        <strain evidence="2 3">YIM 93174</strain>
    </source>
</reference>
<evidence type="ECO:0000313" key="2">
    <source>
        <dbReference type="EMBL" id="MBE4906936.1"/>
    </source>
</evidence>
<dbReference type="Pfam" id="PF01584">
    <property type="entry name" value="CheW"/>
    <property type="match status" value="1"/>
</dbReference>
<dbReference type="InterPro" id="IPR039315">
    <property type="entry name" value="CheW"/>
</dbReference>
<dbReference type="PANTHER" id="PTHR22617:SF23">
    <property type="entry name" value="CHEMOTAXIS PROTEIN CHEW"/>
    <property type="match status" value="1"/>
</dbReference>
<organism evidence="2 3">
    <name type="scientific">Litchfieldia luteola</name>
    <dbReference type="NCBI Taxonomy" id="682179"/>
    <lineage>
        <taxon>Bacteria</taxon>
        <taxon>Bacillati</taxon>
        <taxon>Bacillota</taxon>
        <taxon>Bacilli</taxon>
        <taxon>Bacillales</taxon>
        <taxon>Bacillaceae</taxon>
        <taxon>Litchfieldia</taxon>
    </lineage>
</organism>
<comment type="caution">
    <text evidence="2">The sequence shown here is derived from an EMBL/GenBank/DDBJ whole genome shotgun (WGS) entry which is preliminary data.</text>
</comment>
<dbReference type="Proteomes" id="UP001516662">
    <property type="component" value="Unassembled WGS sequence"/>
</dbReference>
<name>A0ABR9QEL3_9BACI</name>
<dbReference type="PROSITE" id="PS50851">
    <property type="entry name" value="CHEW"/>
    <property type="match status" value="1"/>
</dbReference>
<dbReference type="RefSeq" id="WP_193534424.1">
    <property type="nucleotide sequence ID" value="NZ_JADCLJ010000007.1"/>
</dbReference>
<dbReference type="SMART" id="SM00260">
    <property type="entry name" value="CheW"/>
    <property type="match status" value="1"/>
</dbReference>
<evidence type="ECO:0000259" key="1">
    <source>
        <dbReference type="PROSITE" id="PS50851"/>
    </source>
</evidence>
<sequence>MESFDHQNMLKVVVFKIGNEEYGLSIDQVVSIERMQQITTVPKTPDYVRGITTIRGLVTPVVDLRKVMNVDTHDSEYSRLIIVKIEEQSIGLVVDSATDVLDIPSETIQQPNLSTSDTDYLLGVSKLNNRLILLVHTEFLLKNLSSIQEIKELVTNHE</sequence>
<dbReference type="InterPro" id="IPR002545">
    <property type="entry name" value="CheW-lke_dom"/>
</dbReference>
<gene>
    <name evidence="2" type="ORF">IMZ08_02540</name>
</gene>